<feature type="compositionally biased region" description="Basic and acidic residues" evidence="1">
    <location>
        <begin position="121"/>
        <end position="130"/>
    </location>
</feature>
<dbReference type="Proteomes" id="UP001604277">
    <property type="component" value="Unassembled WGS sequence"/>
</dbReference>
<feature type="compositionally biased region" description="Polar residues" evidence="1">
    <location>
        <begin position="134"/>
        <end position="146"/>
    </location>
</feature>
<dbReference type="AlphaFoldDB" id="A0ABD1T9W0"/>
<dbReference type="EMBL" id="JBFOLJ010000009">
    <property type="protein sequence ID" value="KAL2509469.1"/>
    <property type="molecule type" value="Genomic_DNA"/>
</dbReference>
<comment type="caution">
    <text evidence="2">The sequence shown here is derived from an EMBL/GenBank/DDBJ whole genome shotgun (WGS) entry which is preliminary data.</text>
</comment>
<name>A0ABD1T9W0_9LAMI</name>
<organism evidence="2 3">
    <name type="scientific">Forsythia ovata</name>
    <dbReference type="NCBI Taxonomy" id="205694"/>
    <lineage>
        <taxon>Eukaryota</taxon>
        <taxon>Viridiplantae</taxon>
        <taxon>Streptophyta</taxon>
        <taxon>Embryophyta</taxon>
        <taxon>Tracheophyta</taxon>
        <taxon>Spermatophyta</taxon>
        <taxon>Magnoliopsida</taxon>
        <taxon>eudicotyledons</taxon>
        <taxon>Gunneridae</taxon>
        <taxon>Pentapetalae</taxon>
        <taxon>asterids</taxon>
        <taxon>lamiids</taxon>
        <taxon>Lamiales</taxon>
        <taxon>Oleaceae</taxon>
        <taxon>Forsythieae</taxon>
        <taxon>Forsythia</taxon>
    </lineage>
</organism>
<reference evidence="3" key="1">
    <citation type="submission" date="2024-07" db="EMBL/GenBank/DDBJ databases">
        <title>Two chromosome-level genome assemblies of Korean endemic species Abeliophyllum distichum and Forsythia ovata (Oleaceae).</title>
        <authorList>
            <person name="Jang H."/>
        </authorList>
    </citation>
    <scope>NUCLEOTIDE SEQUENCE [LARGE SCALE GENOMIC DNA]</scope>
</reference>
<gene>
    <name evidence="2" type="ORF">Fot_33116</name>
</gene>
<evidence type="ECO:0000313" key="2">
    <source>
        <dbReference type="EMBL" id="KAL2509469.1"/>
    </source>
</evidence>
<accession>A0ABD1T9W0</accession>
<dbReference type="PANTHER" id="PTHR46554">
    <property type="entry name" value="MEDIATOR OF RNA POLYMERASE II TRANSCRIPTION SUBUNIT 26A-RELATED"/>
    <property type="match status" value="1"/>
</dbReference>
<feature type="region of interest" description="Disordered" evidence="1">
    <location>
        <begin position="48"/>
        <end position="69"/>
    </location>
</feature>
<keyword evidence="3" id="KW-1185">Reference proteome</keyword>
<evidence type="ECO:0000256" key="1">
    <source>
        <dbReference type="SAM" id="MobiDB-lite"/>
    </source>
</evidence>
<sequence length="146" mass="16895">MAAVDDIFGFIESSISIASLKRPEEFMSRRWRIAKLLYGGDDDLDYGSEIESEPGLGKKIKKPSSSEMRLKLEESKKKLQERYKQIQKGRSKIQIIDIKNLPPRQDEKPKDFHRPSQKIKRQSDLRELPRSKFNCDTSVQGHSTSD</sequence>
<feature type="region of interest" description="Disordered" evidence="1">
    <location>
        <begin position="83"/>
        <end position="146"/>
    </location>
</feature>
<dbReference type="PANTHER" id="PTHR46554:SF2">
    <property type="entry name" value="TFIIS N-TERMINAL DOMAIN-CONTAINING PROTEIN"/>
    <property type="match status" value="1"/>
</dbReference>
<evidence type="ECO:0000313" key="3">
    <source>
        <dbReference type="Proteomes" id="UP001604277"/>
    </source>
</evidence>
<proteinExistence type="predicted"/>
<protein>
    <submittedName>
        <fullName evidence="2">Uncharacterized protein</fullName>
    </submittedName>
</protein>
<feature type="compositionally biased region" description="Basic and acidic residues" evidence="1">
    <location>
        <begin position="104"/>
        <end position="114"/>
    </location>
</feature>